<dbReference type="InterPro" id="IPR050677">
    <property type="entry name" value="Actinoporin_PFT"/>
</dbReference>
<evidence type="ECO:0000256" key="3">
    <source>
        <dbReference type="ARBA" id="ARBA00022537"/>
    </source>
</evidence>
<keyword evidence="8" id="KW-1185">Reference proteome</keyword>
<reference evidence="7" key="1">
    <citation type="submission" date="2025-08" db="UniProtKB">
        <authorList>
            <consortium name="Ensembl"/>
        </authorList>
    </citation>
    <scope>IDENTIFICATION</scope>
</reference>
<organism evidence="7 8">
    <name type="scientific">Sander lucioperca</name>
    <name type="common">Pike-perch</name>
    <name type="synonym">Perca lucioperca</name>
    <dbReference type="NCBI Taxonomy" id="283035"/>
    <lineage>
        <taxon>Eukaryota</taxon>
        <taxon>Metazoa</taxon>
        <taxon>Chordata</taxon>
        <taxon>Craniata</taxon>
        <taxon>Vertebrata</taxon>
        <taxon>Euteleostomi</taxon>
        <taxon>Actinopterygii</taxon>
        <taxon>Neopterygii</taxon>
        <taxon>Teleostei</taxon>
        <taxon>Neoteleostei</taxon>
        <taxon>Acanthomorphata</taxon>
        <taxon>Eupercaria</taxon>
        <taxon>Perciformes</taxon>
        <taxon>Percoidei</taxon>
        <taxon>Percidae</taxon>
        <taxon>Luciopercinae</taxon>
        <taxon>Sander</taxon>
    </lineage>
</organism>
<dbReference type="GeneTree" id="ENSGT00940000164286"/>
<protein>
    <submittedName>
        <fullName evidence="7">Uncharacterized protein</fullName>
    </submittedName>
</protein>
<feature type="compositionally biased region" description="Basic and acidic residues" evidence="6">
    <location>
        <begin position="1"/>
        <end position="10"/>
    </location>
</feature>
<sequence>MSDSEERLAHVETASTDSGRCTQTPPPQIGPHSSGSALFTKTPFTAQGSVGVFTYDLQDSTDKIAVMFSVPYDYNLFSNMYAVGIFDKSQECNYDLYYQMYYDPPTTFVRGEAKCPPSLTYKGDRVTIVATMADLFEAVIDVEKVVSPAAYSACFFL</sequence>
<dbReference type="GO" id="GO:0046931">
    <property type="term" value="P:pore complex assembly"/>
    <property type="evidence" value="ECO:0007669"/>
    <property type="project" value="InterPro"/>
</dbReference>
<dbReference type="GO" id="GO:0046930">
    <property type="term" value="C:pore complex"/>
    <property type="evidence" value="ECO:0007669"/>
    <property type="project" value="InterPro"/>
</dbReference>
<dbReference type="SUPFAM" id="SSF63724">
    <property type="entry name" value="Cytolysin/lectin"/>
    <property type="match status" value="1"/>
</dbReference>
<keyword evidence="3" id="KW-1052">Target cell membrane</keyword>
<dbReference type="GO" id="GO:0044218">
    <property type="term" value="C:other organism cell membrane"/>
    <property type="evidence" value="ECO:0007669"/>
    <property type="project" value="UniProtKB-KW"/>
</dbReference>
<evidence type="ECO:0000256" key="2">
    <source>
        <dbReference type="ARBA" id="ARBA00004532"/>
    </source>
</evidence>
<evidence type="ECO:0000256" key="1">
    <source>
        <dbReference type="ARBA" id="ARBA00004175"/>
    </source>
</evidence>
<keyword evidence="4" id="KW-0472">Membrane</keyword>
<dbReference type="GO" id="GO:0042151">
    <property type="term" value="C:nematocyst"/>
    <property type="evidence" value="ECO:0007669"/>
    <property type="project" value="UniProtKB-SubCell"/>
</dbReference>
<evidence type="ECO:0000256" key="5">
    <source>
        <dbReference type="ARBA" id="ARBA00023331"/>
    </source>
</evidence>
<dbReference type="PANTHER" id="PTHR40388">
    <property type="entry name" value="BRYOPORIN"/>
    <property type="match status" value="1"/>
</dbReference>
<evidence type="ECO:0000256" key="4">
    <source>
        <dbReference type="ARBA" id="ARBA00023298"/>
    </source>
</evidence>
<dbReference type="AlphaFoldDB" id="A0A8D0D6A8"/>
<evidence type="ECO:0000313" key="7">
    <source>
        <dbReference type="Ensembl" id="ENSSLUP00000036477.1"/>
    </source>
</evidence>
<keyword evidence="5" id="KW-0166">Nematocyst</keyword>
<dbReference type="GO" id="GO:0006812">
    <property type="term" value="P:monoatomic cation transport"/>
    <property type="evidence" value="ECO:0007669"/>
    <property type="project" value="InterPro"/>
</dbReference>
<accession>A0A8D0D6A8</accession>
<reference evidence="7" key="2">
    <citation type="submission" date="2025-09" db="UniProtKB">
        <authorList>
            <consortium name="Ensembl"/>
        </authorList>
    </citation>
    <scope>IDENTIFICATION</scope>
</reference>
<dbReference type="InterPro" id="IPR009104">
    <property type="entry name" value="Anemon_actinoporin-like"/>
</dbReference>
<feature type="compositionally biased region" description="Polar residues" evidence="6">
    <location>
        <begin position="13"/>
        <end position="23"/>
    </location>
</feature>
<dbReference type="Ensembl" id="ENSSLUT00000037618.1">
    <property type="protein sequence ID" value="ENSSLUP00000036477.1"/>
    <property type="gene ID" value="ENSSLUG00000016292.1"/>
</dbReference>
<dbReference type="Pfam" id="PF06369">
    <property type="entry name" value="Anemone_cytotox"/>
    <property type="match status" value="1"/>
</dbReference>
<dbReference type="GO" id="GO:0051715">
    <property type="term" value="P:cytolysis in another organism"/>
    <property type="evidence" value="ECO:0007669"/>
    <property type="project" value="InterPro"/>
</dbReference>
<dbReference type="PANTHER" id="PTHR40388:SF2">
    <property type="entry name" value="ACTINOPORIN-LIKE PROTEIN"/>
    <property type="match status" value="1"/>
</dbReference>
<dbReference type="GO" id="GO:0015267">
    <property type="term" value="F:channel activity"/>
    <property type="evidence" value="ECO:0007669"/>
    <property type="project" value="InterPro"/>
</dbReference>
<evidence type="ECO:0000313" key="8">
    <source>
        <dbReference type="Proteomes" id="UP000694568"/>
    </source>
</evidence>
<proteinExistence type="predicted"/>
<evidence type="ECO:0000256" key="6">
    <source>
        <dbReference type="SAM" id="MobiDB-lite"/>
    </source>
</evidence>
<keyword evidence="4" id="KW-1053">Target membrane</keyword>
<dbReference type="Gene3D" id="2.60.270.20">
    <property type="entry name" value="Cytolysin/lectin"/>
    <property type="match status" value="1"/>
</dbReference>
<name>A0A8D0D6A8_SANLU</name>
<dbReference type="Proteomes" id="UP000694568">
    <property type="component" value="Unplaced"/>
</dbReference>
<comment type="subcellular location">
    <subcellularLocation>
        <location evidence="2">Nematocyst</location>
    </subcellularLocation>
    <subcellularLocation>
        <location evidence="1">Target cell membrane</location>
    </subcellularLocation>
</comment>
<feature type="region of interest" description="Disordered" evidence="6">
    <location>
        <begin position="1"/>
        <end position="34"/>
    </location>
</feature>
<dbReference type="InterPro" id="IPR015926">
    <property type="entry name" value="Cytolysin/lectin"/>
</dbReference>